<dbReference type="EMBL" id="MVIL01000849">
    <property type="protein sequence ID" value="ORB76424.1"/>
    <property type="molecule type" value="Genomic_DNA"/>
</dbReference>
<organism evidence="1 2">
    <name type="scientific">Mycobacterium timonense</name>
    <dbReference type="NCBI Taxonomy" id="701043"/>
    <lineage>
        <taxon>Bacteria</taxon>
        <taxon>Bacillati</taxon>
        <taxon>Actinomycetota</taxon>
        <taxon>Actinomycetes</taxon>
        <taxon>Mycobacteriales</taxon>
        <taxon>Mycobacteriaceae</taxon>
        <taxon>Mycobacterium</taxon>
        <taxon>Mycobacterium avium complex (MAC)</taxon>
    </lineage>
</organism>
<reference evidence="1 2" key="1">
    <citation type="submission" date="2017-02" db="EMBL/GenBank/DDBJ databases">
        <title>The new phylogeny of genus Mycobacterium.</title>
        <authorList>
            <person name="Tortoli E."/>
            <person name="Trovato A."/>
            <person name="Cirillo D.M."/>
        </authorList>
    </citation>
    <scope>NUCLEOTIDE SEQUENCE [LARGE SCALE GENOMIC DNA]</scope>
    <source>
        <strain evidence="1 2">CCUG 56329</strain>
    </source>
</reference>
<protein>
    <submittedName>
        <fullName evidence="1">Uncharacterized protein</fullName>
    </submittedName>
</protein>
<proteinExistence type="predicted"/>
<dbReference type="Proteomes" id="UP000192847">
    <property type="component" value="Unassembled WGS sequence"/>
</dbReference>
<gene>
    <name evidence="1" type="ORF">BST46_30200</name>
</gene>
<sequence>GSEWKTWTVPAMRRDETVRLEEALMRADEFEREARRRADAARDLKTVLINGVAAGALTLDAQPTTPGVAVAAR</sequence>
<name>A0ABX3TCA6_9MYCO</name>
<evidence type="ECO:0000313" key="2">
    <source>
        <dbReference type="Proteomes" id="UP000192847"/>
    </source>
</evidence>
<comment type="caution">
    <text evidence="1">The sequence shown here is derived from an EMBL/GenBank/DDBJ whole genome shotgun (WGS) entry which is preliminary data.</text>
</comment>
<keyword evidence="2" id="KW-1185">Reference proteome</keyword>
<feature type="non-terminal residue" evidence="1">
    <location>
        <position position="1"/>
    </location>
</feature>
<evidence type="ECO:0000313" key="1">
    <source>
        <dbReference type="EMBL" id="ORB76424.1"/>
    </source>
</evidence>
<accession>A0ABX3TCA6</accession>